<evidence type="ECO:0000313" key="4">
    <source>
        <dbReference type="EMBL" id="KAK7790720.1"/>
    </source>
</evidence>
<evidence type="ECO:0000259" key="3">
    <source>
        <dbReference type="Pfam" id="PF16059"/>
    </source>
</evidence>
<feature type="compositionally biased region" description="Basic and acidic residues" evidence="2">
    <location>
        <begin position="2264"/>
        <end position="2276"/>
    </location>
</feature>
<organism evidence="4 5">
    <name type="scientific">Gryllus longicercus</name>
    <dbReference type="NCBI Taxonomy" id="2509291"/>
    <lineage>
        <taxon>Eukaryota</taxon>
        <taxon>Metazoa</taxon>
        <taxon>Ecdysozoa</taxon>
        <taxon>Arthropoda</taxon>
        <taxon>Hexapoda</taxon>
        <taxon>Insecta</taxon>
        <taxon>Pterygota</taxon>
        <taxon>Neoptera</taxon>
        <taxon>Polyneoptera</taxon>
        <taxon>Orthoptera</taxon>
        <taxon>Ensifera</taxon>
        <taxon>Gryllidea</taxon>
        <taxon>Grylloidea</taxon>
        <taxon>Gryllidae</taxon>
        <taxon>Gryllinae</taxon>
        <taxon>Gryllus</taxon>
    </lineage>
</organism>
<feature type="compositionally biased region" description="Acidic residues" evidence="2">
    <location>
        <begin position="2638"/>
        <end position="2648"/>
    </location>
</feature>
<feature type="region of interest" description="Disordered" evidence="2">
    <location>
        <begin position="2145"/>
        <end position="2167"/>
    </location>
</feature>
<reference evidence="4 5" key="1">
    <citation type="submission" date="2024-03" db="EMBL/GenBank/DDBJ databases">
        <title>The genome assembly and annotation of the cricket Gryllus longicercus Weissman &amp; Gray.</title>
        <authorList>
            <person name="Szrajer S."/>
            <person name="Gray D."/>
            <person name="Ylla G."/>
        </authorList>
    </citation>
    <scope>NUCLEOTIDE SEQUENCE [LARGE SCALE GENOMIC DNA]</scope>
    <source>
        <strain evidence="4">DAG 2021-001</strain>
        <tissue evidence="4">Whole body minus gut</tissue>
    </source>
</reference>
<feature type="compositionally biased region" description="Basic and acidic residues" evidence="2">
    <location>
        <begin position="81"/>
        <end position="90"/>
    </location>
</feature>
<feature type="compositionally biased region" description="Polar residues" evidence="2">
    <location>
        <begin position="1846"/>
        <end position="1856"/>
    </location>
</feature>
<dbReference type="Pfam" id="PF16059">
    <property type="entry name" value="MGA_dom"/>
    <property type="match status" value="1"/>
</dbReference>
<feature type="region of interest" description="Disordered" evidence="2">
    <location>
        <begin position="1"/>
        <end position="34"/>
    </location>
</feature>
<feature type="region of interest" description="Disordered" evidence="2">
    <location>
        <begin position="783"/>
        <end position="811"/>
    </location>
</feature>
<gene>
    <name evidence="4" type="ORF">R5R35_007958</name>
</gene>
<keyword evidence="1" id="KW-0175">Coiled coil</keyword>
<feature type="compositionally biased region" description="Polar residues" evidence="2">
    <location>
        <begin position="1865"/>
        <end position="1876"/>
    </location>
</feature>
<feature type="compositionally biased region" description="Polar residues" evidence="2">
    <location>
        <begin position="2296"/>
        <end position="2311"/>
    </location>
</feature>
<feature type="compositionally biased region" description="Polar residues" evidence="2">
    <location>
        <begin position="2150"/>
        <end position="2167"/>
    </location>
</feature>
<feature type="coiled-coil region" evidence="1">
    <location>
        <begin position="2529"/>
        <end position="2600"/>
    </location>
</feature>
<feature type="compositionally biased region" description="Basic residues" evidence="2">
    <location>
        <begin position="584"/>
        <end position="597"/>
    </location>
</feature>
<feature type="region of interest" description="Disordered" evidence="2">
    <location>
        <begin position="2638"/>
        <end position="2683"/>
    </location>
</feature>
<keyword evidence="5" id="KW-1185">Reference proteome</keyword>
<feature type="region of interest" description="Disordered" evidence="2">
    <location>
        <begin position="583"/>
        <end position="605"/>
    </location>
</feature>
<feature type="region of interest" description="Disordered" evidence="2">
    <location>
        <begin position="2296"/>
        <end position="2366"/>
    </location>
</feature>
<evidence type="ECO:0000256" key="2">
    <source>
        <dbReference type="SAM" id="MobiDB-lite"/>
    </source>
</evidence>
<sequence>MSSVKEDSKDIENLKEDSKQLNDETNSHNDICAHSDKNVKKDSFDSCLTDSHSEAIAQDCNNKEQNSFDIGNSCIQNTVIKSEENGAHSKTEKRRNVSLLRNEPPPLIHYLQDKEAPKIDDDNSPPQLLPEVIVTRTKLHREKSQTFKSQSENSFKVSIARNLQKSRRKLWMKYSSSLSDDQTSNESHEHFLSYTDISQCSSTGSGILKKGTAGTLEKQKKSKQSNHCEKSQRMGISPEAARTLPKFPSCNGTNCFSSDGEPQERTVEKCRPASSESGVEEFDRECSIDLGNEIDYESWLTETEDEEEDDAIFVVPPQISTGKEERDRIDGIEFLGFETEHDMVEFTKIELDYRGECQQNDENITHSDDGLDMMDDSFNYSEPEAHSASQAIIPTKTKDITKIKGWRTKTFAINNNPSEGQCSSSSIGPYEDDDGFVSCDIKIEEDASLDLEEQGDLWSGGEQDLFVHDAHLPIESYSVESVKKDFPSSIKTERKSVEGDETFSGFEDHTHNIKNNNVLFESLTYGTGRYPKRMSTTLSKVTSPIKKEVDHIPSDLPYKVPKKRGRKPKTIAEKRLMLQLANQYKRRRKRGRPKGSGKKSNNLFKQQRDSNVCEVVYNLRNKLKRGEHILDKSNGLNSSVEANNNIRNMEITEKKYPEMEHLNDKGVESIRNKINSKLQSGQRRYLLSTEMNIRDEDSPTYFSYLKNSLEEKSGIIDSSKKILKEDALIISNITPISTSDTLTTSSTATSLPVSKSSCSVSLICPSKKINSIFDSPTSEISNASTLGSSGGSSGGLSSTNTKSLIPSSSGAITTTTNSVAITTAELPTTSNGSEANNWKNINENDKIKQSYPCNISLVDRSLDKSFEYGLILSTGVRRPLVTLAMDQLKTLRENNHHVDEHWAKFAASIVVTKTTKTPLQSNTVILPVRALRLPFMSFTQKPVSKDPYQPFSAITRPQSIIPKFDPMTGTSVRVRCPRPLTQVGVRTIPSIFKRQNLEHDYHILGVKRPRRYTIVDNDQNNVGSGTNSFLKNEIEDDVRKVVEDLVDYVERREARDLVIHEEPRSHSLASESSNVNENIVLKRKKGPMIRELTRLDVNVIEMWDARNQKCTEEYCKLGCVCESLECCKPAIQQHCGKEECMFTCECEPKSYKRGDSRQHTLLSPLTLLTIPQQNRRILAKEEKEFQQTVIRAKHETIVVGSNGSSRRKREIKLPGRYRDSYVALGKDYGLVDFKISSDENIDPSARRLTRIAVVNNRELIQGIPPKTGSGVTKVPWEVKVSEMKLQYGLKECYVKLKRSDCALTIAQKKEKEMHLDTSRDKEQTKTNSQMLEEKSRNMAVKSTTLLPNVWYDPKYFAARTAPINTKLLKRYRHNSSSVNQNNLLVTSNSIASTIPSPAEVPPNVSCLSQNINIPSTSDFMLDDGSLSFGKIESVTTLSEEQFQKGDLTFGIEQFQTHSVSATMDEMKANTSDKNVKGKTNTNISIDKIANLLNRKIRELKEKGGNVSFPSGNEESIHLLQWPVLKSLFQSKSIQLWYYNGGSKLVITSTKLRPDPSFVNLNDVSEQQYKQLPPIVSDLFKSDGKKNKQFHRDIYALLHFDGKHVELVGTIFKNRTSSEVSHGVPPKNLKLVESKPDLNKDKLCVKATEKKSIVDVPSSPSSEKCFILKRADCNSPPKSSFTNHNCFQQGKSHLIMKSSNANLLGFVGEIQTEKQKPLSVVKSSNVNMKLVGQFKQGQSLKEDPFSEMKSCIESISIGHTKTTDPERPFLNKSAINLNSQRLSEKEKPHLTVNTNEKSPRYVNESHEEKVKPLLIMKSSNLNNSPTVVRKINGREKHLSIVTSLNEQVSSQELGSQTHSEKEKSISKNYNLNSPESKSQIHIEKERSNSATKLSILCPDLPEYVKQVEKSPTSVKKLSNLNLQSLSPNQISKINNATCAQNQLSVSKCDGKSGTRIRKLKTIWQSTKVQTAEGENVPIPLPSCAGDSRWFVLNVSKPFDVLHITSKHCSARYKHISETIKMASSHKKTVRLPLQVSNKNLVCDNPNQPKFGIYAVPHVSSYVFIGPYGINEDPSITKSVLCDGKYRTLIDLDDDGDEPPITSENLGQDYSEKVVSILRKLCKRPVEKQKEIHSWLYTKRNCENEASKAQKENSLPQNNPKNSSEKTSCNDNNIGLLKMGICNNNIHNNDVEVHVTTVGKVANSVYKDNAEKEKERSTDMTNAESQSNVAKQENSNKIKHRMDSFKVSVTGKVPQIPSSTQSQETTLKESSPKRKADDACGEIAKKLSVNFNKSLSYETNNTDKFNRNSKLPISSQLTSTPNLSSSTKSPTKKKSLASTSSASKKQVSSSPKKKGHSKKTLTEDSQKSLQPQPVAGWLVPSFSWIGCIPCNYEGGGGLFFSHPVSGVKMMFSNLESTQLWLDRLFQSAILYIPKQLFVTWSLQTNLGKDGLKQFDSSLLNGNYMMTTKGIFDIDKLVATDAESYGLKPIEVLRLQDKKCRRDLELGLYQLKRALDDNGALLSPNSSKQDVILKAVTEIQSLQSNARDLEKEHKKWKNSKHKSLLYLYNKMKGLPINIKRDIVQKLKIQYDQAEDKNQSLASDVKDSNDGLNFSMARYCGGAVIFPHKSNDSDLEDYLSEYDEEDMEDSCEDITSNRKNSSSPLGESEKQSANVETTKNTVDRKRNLKTSDDEYDVVEDDDESVSISVVTSQNVTEVKDIINSDEITVTCLNNSSDVKNSLCVSTSMQSRDSSTNKNENMATSNASVRSQPKITLKPLSALTSPVKAITEEVKNSAPYTLAMKRKITESSYDTVPELAKKMKVHIPGETSQLNSGFDGLLVKKYKTIKIDSSVTQGNDSQTKKAAVGSFTESTQVSSASSKVTNPNTLFVNVVSPTQSKIVPLHVEDKVKGCVQNFGAVHVPSSSSLPNRTLKIIHKDMKPVYVQGPRRTLPFLVTSHTSTAVPTSCSVLSSTAVQPSLPVLSVKKVSKDSIPPGVEPRPATFLPPPLVPITDKKQSKLLNEHTTQLLTAIAPLPTLIKMVDGMPAEKGS</sequence>
<dbReference type="InterPro" id="IPR032060">
    <property type="entry name" value="MGA_dom"/>
</dbReference>
<feature type="compositionally biased region" description="Low complexity" evidence="2">
    <location>
        <begin position="2312"/>
        <end position="2327"/>
    </location>
</feature>
<comment type="caution">
    <text evidence="4">The sequence shown here is derived from an EMBL/GenBank/DDBJ whole genome shotgun (WGS) entry which is preliminary data.</text>
</comment>
<proteinExistence type="predicted"/>
<feature type="compositionally biased region" description="Low complexity" evidence="2">
    <location>
        <begin position="2334"/>
        <end position="2348"/>
    </location>
</feature>
<dbReference type="EMBL" id="JAZDUA010000596">
    <property type="protein sequence ID" value="KAK7790720.1"/>
    <property type="molecule type" value="Genomic_DNA"/>
</dbReference>
<feature type="compositionally biased region" description="Polar residues" evidence="2">
    <location>
        <begin position="2254"/>
        <end position="2263"/>
    </location>
</feature>
<feature type="region of interest" description="Disordered" evidence="2">
    <location>
        <begin position="2204"/>
        <end position="2276"/>
    </location>
</feature>
<feature type="region of interest" description="Disordered" evidence="2">
    <location>
        <begin position="2745"/>
        <end position="2767"/>
    </location>
</feature>
<feature type="domain" description="MGA conserved" evidence="3">
    <location>
        <begin position="1106"/>
        <end position="1149"/>
    </location>
</feature>
<evidence type="ECO:0000256" key="1">
    <source>
        <dbReference type="SAM" id="Coils"/>
    </source>
</evidence>
<dbReference type="Proteomes" id="UP001378592">
    <property type="component" value="Unassembled WGS sequence"/>
</dbReference>
<feature type="region of interest" description="Disordered" evidence="2">
    <location>
        <begin position="211"/>
        <end position="243"/>
    </location>
</feature>
<feature type="compositionally biased region" description="Polar residues" evidence="2">
    <location>
        <begin position="2217"/>
        <end position="2233"/>
    </location>
</feature>
<feature type="compositionally biased region" description="Basic and acidic residues" evidence="2">
    <location>
        <begin position="2206"/>
        <end position="2216"/>
    </location>
</feature>
<feature type="compositionally biased region" description="Polar residues" evidence="2">
    <location>
        <begin position="2653"/>
        <end position="2676"/>
    </location>
</feature>
<feature type="region of interest" description="Disordered" evidence="2">
    <location>
        <begin position="80"/>
        <end position="102"/>
    </location>
</feature>
<feature type="compositionally biased region" description="Polar residues" evidence="2">
    <location>
        <begin position="800"/>
        <end position="810"/>
    </location>
</feature>
<protein>
    <recommendedName>
        <fullName evidence="3">MGA conserved domain-containing protein</fullName>
    </recommendedName>
</protein>
<accession>A0AAN9YXK9</accession>
<feature type="region of interest" description="Disordered" evidence="2">
    <location>
        <begin position="1846"/>
        <end position="1880"/>
    </location>
</feature>
<name>A0AAN9YXK9_9ORTH</name>
<evidence type="ECO:0000313" key="5">
    <source>
        <dbReference type="Proteomes" id="UP001378592"/>
    </source>
</evidence>